<proteinExistence type="predicted"/>
<evidence type="ECO:0000313" key="2">
    <source>
        <dbReference type="Proteomes" id="UP000003009"/>
    </source>
</evidence>
<accession>C4GLH7</accession>
<keyword evidence="2" id="KW-1185">Reference proteome</keyword>
<name>C4GLH7_9NEIS</name>
<protein>
    <submittedName>
        <fullName evidence="1">Uncharacterized protein</fullName>
    </submittedName>
</protein>
<dbReference type="HOGENOM" id="CLU_3311209_0_0_4"/>
<dbReference type="EMBL" id="ACJW02000005">
    <property type="protein sequence ID" value="EEP66978.1"/>
    <property type="molecule type" value="Genomic_DNA"/>
</dbReference>
<dbReference type="Proteomes" id="UP000003009">
    <property type="component" value="Unassembled WGS sequence"/>
</dbReference>
<dbReference type="AlphaFoldDB" id="C4GLH7"/>
<comment type="caution">
    <text evidence="1">The sequence shown here is derived from an EMBL/GenBank/DDBJ whole genome shotgun (WGS) entry which is preliminary data.</text>
</comment>
<sequence length="39" mass="4146">MSFGWVGVSDDVCSFRLPCQSPKGSLKRVSNGINACLSV</sequence>
<evidence type="ECO:0000313" key="1">
    <source>
        <dbReference type="EMBL" id="EEP66978.1"/>
    </source>
</evidence>
<organism evidence="1 2">
    <name type="scientific">Kingella oralis ATCC 51147</name>
    <dbReference type="NCBI Taxonomy" id="629741"/>
    <lineage>
        <taxon>Bacteria</taxon>
        <taxon>Pseudomonadati</taxon>
        <taxon>Pseudomonadota</taxon>
        <taxon>Betaproteobacteria</taxon>
        <taxon>Neisseriales</taxon>
        <taxon>Neisseriaceae</taxon>
        <taxon>Kingella</taxon>
    </lineage>
</organism>
<gene>
    <name evidence="1" type="ORF">GCWU000324_02548</name>
</gene>
<reference evidence="1" key="1">
    <citation type="submission" date="2009-04" db="EMBL/GenBank/DDBJ databases">
        <authorList>
            <person name="Weinstock G."/>
            <person name="Sodergren E."/>
            <person name="Clifton S."/>
            <person name="Fulton L."/>
            <person name="Fulton B."/>
            <person name="Courtney L."/>
            <person name="Fronick C."/>
            <person name="Harrison M."/>
            <person name="Strong C."/>
            <person name="Farmer C."/>
            <person name="Delahaunty K."/>
            <person name="Markovic C."/>
            <person name="Hall O."/>
            <person name="Minx P."/>
            <person name="Tomlinson C."/>
            <person name="Mitreva M."/>
            <person name="Nelson J."/>
            <person name="Hou S."/>
            <person name="Wollam A."/>
            <person name="Pepin K.H."/>
            <person name="Johnson M."/>
            <person name="Bhonagiri V."/>
            <person name="Nash W.E."/>
            <person name="Warren W."/>
            <person name="Chinwalla A."/>
            <person name="Mardis E.R."/>
            <person name="Wilson R.K."/>
        </authorList>
    </citation>
    <scope>NUCLEOTIDE SEQUENCE [LARGE SCALE GENOMIC DNA]</scope>
    <source>
        <strain evidence="1">ATCC 51147</strain>
    </source>
</reference>
<dbReference type="STRING" id="629741.GCWU000324_02548"/>